<dbReference type="GO" id="GO:0006313">
    <property type="term" value="P:DNA transposition"/>
    <property type="evidence" value="ECO:0007669"/>
    <property type="project" value="InterPro"/>
</dbReference>
<proteinExistence type="predicted"/>
<dbReference type="OrthoDB" id="9803878at2"/>
<dbReference type="GO" id="GO:0003677">
    <property type="term" value="F:DNA binding"/>
    <property type="evidence" value="ECO:0007669"/>
    <property type="project" value="InterPro"/>
</dbReference>
<comment type="caution">
    <text evidence="2">The sequence shown here is derived from an EMBL/GenBank/DDBJ whole genome shotgun (WGS) entry which is preliminary data.</text>
</comment>
<evidence type="ECO:0000256" key="1">
    <source>
        <dbReference type="SAM" id="MobiDB-lite"/>
    </source>
</evidence>
<dbReference type="EMBL" id="RQYT01000060">
    <property type="protein sequence ID" value="RRD47652.1"/>
    <property type="molecule type" value="Genomic_DNA"/>
</dbReference>
<accession>A0A3P1WM75</accession>
<organism evidence="2 3">
    <name type="scientific">Arachnia propionica</name>
    <dbReference type="NCBI Taxonomy" id="1750"/>
    <lineage>
        <taxon>Bacteria</taxon>
        <taxon>Bacillati</taxon>
        <taxon>Actinomycetota</taxon>
        <taxon>Actinomycetes</taxon>
        <taxon>Propionibacteriales</taxon>
        <taxon>Propionibacteriaceae</taxon>
        <taxon>Arachnia</taxon>
    </lineage>
</organism>
<dbReference type="Pfam" id="PF01527">
    <property type="entry name" value="HTH_Tnp_1"/>
    <property type="match status" value="1"/>
</dbReference>
<dbReference type="InterPro" id="IPR002514">
    <property type="entry name" value="Transposase_8"/>
</dbReference>
<name>A0A3P1WM75_9ACTN</name>
<dbReference type="AlphaFoldDB" id="A0A3P1WM75"/>
<evidence type="ECO:0008006" key="4">
    <source>
        <dbReference type="Google" id="ProtNLM"/>
    </source>
</evidence>
<dbReference type="GO" id="GO:0004803">
    <property type="term" value="F:transposase activity"/>
    <property type="evidence" value="ECO:0007669"/>
    <property type="project" value="InterPro"/>
</dbReference>
<evidence type="ECO:0000313" key="2">
    <source>
        <dbReference type="EMBL" id="RRD47652.1"/>
    </source>
</evidence>
<dbReference type="InterPro" id="IPR009057">
    <property type="entry name" value="Homeodomain-like_sf"/>
</dbReference>
<sequence length="136" mass="15094">MNILAPIRRREVKFGIMAGAKCSEEFKEQIVTEAIEKSGSVSEVKKACGLVPQTVGNCVNKWLRTHRDGGGIELASAELAEVKKVKAELREAQMEIEFLKKQRPSSPGSAGSRQVRRQCQVVEATRSRWKASRGVR</sequence>
<gene>
    <name evidence="2" type="ORF">EII35_14715</name>
</gene>
<dbReference type="SUPFAM" id="SSF46689">
    <property type="entry name" value="Homeodomain-like"/>
    <property type="match status" value="1"/>
</dbReference>
<dbReference type="Proteomes" id="UP000280935">
    <property type="component" value="Unassembled WGS sequence"/>
</dbReference>
<reference evidence="2 3" key="1">
    <citation type="submission" date="2018-11" db="EMBL/GenBank/DDBJ databases">
        <title>Genomes From Bacteria Associated with the Canine Oral Cavity: a Test Case for Automated Genome-Based Taxonomic Assignment.</title>
        <authorList>
            <person name="Coil D.A."/>
            <person name="Jospin G."/>
            <person name="Darling A.E."/>
            <person name="Wallis C."/>
            <person name="Davis I.J."/>
            <person name="Harris S."/>
            <person name="Eisen J.A."/>
            <person name="Holcombe L.J."/>
            <person name="O'Flynn C."/>
        </authorList>
    </citation>
    <scope>NUCLEOTIDE SEQUENCE [LARGE SCALE GENOMIC DNA]</scope>
    <source>
        <strain evidence="2 3">OH2822_COT-296</strain>
    </source>
</reference>
<feature type="region of interest" description="Disordered" evidence="1">
    <location>
        <begin position="100"/>
        <end position="119"/>
    </location>
</feature>
<protein>
    <recommendedName>
        <fullName evidence="4">Transposase</fullName>
    </recommendedName>
</protein>
<evidence type="ECO:0000313" key="3">
    <source>
        <dbReference type="Proteomes" id="UP000280935"/>
    </source>
</evidence>